<evidence type="ECO:0000256" key="4">
    <source>
        <dbReference type="SAM" id="Phobius"/>
    </source>
</evidence>
<dbReference type="Proteomes" id="UP000249619">
    <property type="component" value="Unassembled WGS sequence"/>
</dbReference>
<feature type="transmembrane region" description="Helical" evidence="4">
    <location>
        <begin position="1450"/>
        <end position="1469"/>
    </location>
</feature>
<dbReference type="Gene3D" id="3.40.50.2000">
    <property type="entry name" value="Glycogen Phosphorylase B"/>
    <property type="match status" value="2"/>
</dbReference>
<accession>A0A364N979</accession>
<dbReference type="FunFam" id="3.40.50.2000:FF:000100">
    <property type="entry name" value="Glycosyltransferase family 1 protein"/>
    <property type="match status" value="1"/>
</dbReference>
<dbReference type="InterPro" id="IPR002213">
    <property type="entry name" value="UDP_glucos_trans"/>
</dbReference>
<dbReference type="InterPro" id="IPR010610">
    <property type="entry name" value="EryCIII-like_C"/>
</dbReference>
<reference evidence="7" key="1">
    <citation type="submission" date="2018-05" db="EMBL/GenBank/DDBJ databases">
        <title>Draft genome sequence of Stemphylium lycopersici strain CIDEFI 213.</title>
        <authorList>
            <person name="Medina R."/>
            <person name="Franco M.E.E."/>
            <person name="Lucentini C.G."/>
            <person name="Saparrat M.C.N."/>
            <person name="Balatti P.A."/>
        </authorList>
    </citation>
    <scope>NUCLEOTIDE SEQUENCE [LARGE SCALE GENOMIC DNA]</scope>
    <source>
        <strain evidence="7">CIDEFI 213</strain>
    </source>
</reference>
<dbReference type="SUPFAM" id="SSF53756">
    <property type="entry name" value="UDP-Glycosyltransferase/glycogen phosphorylase"/>
    <property type="match status" value="1"/>
</dbReference>
<dbReference type="PROSITE" id="PS50850">
    <property type="entry name" value="MFS"/>
    <property type="match status" value="1"/>
</dbReference>
<keyword evidence="2 6" id="KW-0808">Transferase</keyword>
<dbReference type="Gene3D" id="1.20.1720.10">
    <property type="entry name" value="Multidrug resistance protein D"/>
    <property type="match status" value="1"/>
</dbReference>
<gene>
    <name evidence="6" type="ORF">DDE83_002863</name>
</gene>
<feature type="transmembrane region" description="Helical" evidence="4">
    <location>
        <begin position="1561"/>
        <end position="1582"/>
    </location>
</feature>
<dbReference type="CDD" id="cd03784">
    <property type="entry name" value="GT1_Gtf-like"/>
    <property type="match status" value="1"/>
</dbReference>
<dbReference type="InterPro" id="IPR004276">
    <property type="entry name" value="GlycoTrans_28_N"/>
</dbReference>
<evidence type="ECO:0000259" key="5">
    <source>
        <dbReference type="PROSITE" id="PS50850"/>
    </source>
</evidence>
<feature type="region of interest" description="Disordered" evidence="3">
    <location>
        <begin position="1795"/>
        <end position="1817"/>
    </location>
</feature>
<feature type="region of interest" description="Disordered" evidence="3">
    <location>
        <begin position="1"/>
        <end position="52"/>
    </location>
</feature>
<feature type="transmembrane region" description="Helical" evidence="4">
    <location>
        <begin position="1362"/>
        <end position="1379"/>
    </location>
</feature>
<comment type="subcellular location">
    <subcellularLocation>
        <location evidence="1">Membrane</location>
        <topology evidence="1">Multi-pass membrane protein</topology>
    </subcellularLocation>
</comment>
<dbReference type="Gene3D" id="1.20.1250.20">
    <property type="entry name" value="MFS general substrate transporter like domains"/>
    <property type="match status" value="1"/>
</dbReference>
<feature type="transmembrane region" description="Helical" evidence="4">
    <location>
        <begin position="1768"/>
        <end position="1788"/>
    </location>
</feature>
<dbReference type="Pfam" id="PF03033">
    <property type="entry name" value="Glyco_transf_28"/>
    <property type="match status" value="1"/>
</dbReference>
<keyword evidence="4" id="KW-0812">Transmembrane</keyword>
<dbReference type="PANTHER" id="PTHR48050">
    <property type="entry name" value="STEROL 3-BETA-GLUCOSYLTRANSFERASE"/>
    <property type="match status" value="1"/>
</dbReference>
<dbReference type="Pfam" id="PF06722">
    <property type="entry name" value="EryCIII-like_C"/>
    <property type="match status" value="1"/>
</dbReference>
<dbReference type="PANTHER" id="PTHR48050:SF27">
    <property type="entry name" value="GLUCOSYLTRANSFERASE, PUTATIVE (AFU_ORTHOLOGUE AFUA_7G04880)-RELATED"/>
    <property type="match status" value="1"/>
</dbReference>
<dbReference type="FunFam" id="3.40.50.2000:FF:000009">
    <property type="entry name" value="Sterol 3-beta-glucosyltransferase UGT80A2"/>
    <property type="match status" value="1"/>
</dbReference>
<dbReference type="InterPro" id="IPR020846">
    <property type="entry name" value="MFS_dom"/>
</dbReference>
<proteinExistence type="predicted"/>
<name>A0A364N979_STELY</name>
<feature type="transmembrane region" description="Helical" evidence="4">
    <location>
        <begin position="1626"/>
        <end position="1649"/>
    </location>
</feature>
<comment type="caution">
    <text evidence="6">The sequence shown here is derived from an EMBL/GenBank/DDBJ whole genome shotgun (WGS) entry which is preliminary data.</text>
</comment>
<feature type="transmembrane region" description="Helical" evidence="4">
    <location>
        <begin position="1655"/>
        <end position="1676"/>
    </location>
</feature>
<sequence length="1817" mass="196608">MTRPRPDSTQAPIPVAYEYDDDRHDEEAPPPYTAEELTGSIPQPGDTKATNDGRIEIDLNSRLTKTLIKLVPKHDKEEPELSRRYTVTNLWAIRLNIVIQVVGSRGDVQPFIALGQELQRHGHRVRIATHNTFESFVRESNLEFYPIGGDPKELMAYMVKNPGLIPSMKSLREGDIQSKREMITEMLYGCWRSCVEPDLQSRQPFVADAIIANPPSFAHVHCAQALGIPLHLMFTMPWSSTRAFPHPLANFKVGVISPALINYASYGIVEFLTWQGLGDVINDFRRTLDLEAVPISVGPVLASALKVPFTYCWSPALVPKPPDWPSHIDVCGFFFREPTPYTPLDEIDRFLRNGLPPVYIGFGSIVLENPAKMAANILEAVQRLGVRAIISRGWSNLGSDLPNDNKDVLFIGDCPHEWLFQHVAAVVHHGGAGTAACGLRNACPTLVVPFFGDQPFWGEMIAAAGAGPQPIPHKLLTTENLTQAIHFCLTREAKHAARGLSAQMASESGVEAAVQSFHANLPMDTMRCALIPTMAASWKTKKDSIRLSKIAAQILIENGILVPSDLENHETYPIFITNPRWDPVTSTTSACVGIVGDMGIAAKSMVIDPFTGPKPEIASSSSSTSSKKQSGGAAAGRVAVDVSKGFGKFVGAYFKGVIVDLPLATTEGFRNVPKLYGEEVKDHGNVTGALSGFQVGGKNFVQGMADGLSDPFRQTYEGGKKEGGIGYAKGFGKGVAGLLTKTSAATLGIVAYPGDGIVKSLKYLAKSGTRKRIRASKLVESEWLGGKTEAEFNVRELIQEFERLKKGVCERCHRLRKECTASSSIRKSNANTIPASKRSRLEEKLDEVASLLRAQRVPTSQPSSDNLSILTPDSTTQWRNDVNSALSESLTNPQLADLRANYLKYFPFMYLSEDTTAGDLQLHKPILCLAIRTACTKAITRQSEMAKALREMLATKILVEGERSIDLLLAVIMCIACLARSLVTDLRLDRPANPSGCPSLGPHLESWGARSNEGSRALLAVFALSTNVSTSFKYDIVPWSTQHEEACNSLSQSQESDADAILIAAARLLKIASTATDVHRRALDDPSMVSHAMVAIEPMKLALNSFMATLSPEQLQHSAIIGFTHTAQVAIYELAFLQSLPSSATVAPVQHYDFDARRIRYFMACLETCKACRDHTLACDIRSLASPSMLIFPYCLKILHKLATLKGIPGWDPTIVTGTIDIVRCLEQLAEIAERANEMYKEETGEESVFSAAAEILRATAPSWAIPGAPQVPIVIAPSLPLRVAFLINILISQVCDRLPMSTSVTSSTNEAAHSIRYLTGLKLFTLLGSLTLVAFLVLLDTSIIGTAIPRITTEFHSLHDVGWYIGAYTLASATLQPLSGKLYMHFNNKAVFLLFVLLFEIGSLVCGTANSSVMFIAGRAIAGLGASGISNGAMTIISGAVPREKAPSFYMNLPIGGATALLLLIIQIPEITEKAPLSMTLVRTVIPQLDLVGFTLFVPASTMLLLAFQLGSGDTYSWDSPTVIGLLCGACVSAIVFVFWEYKMGDKAMLPGTLLGKRIVWTSCFYGSCTMMCMLTASNWLPTYFQAVKGDDPADSGVHTLPGIFSQLLLIIATGAAVSRTGYYLPWGLAGAIVITIGNGLVSTFTASTSTAKWIGYQIVLGAGRGIAMQIAIIATQNAVLPAQYPIALACLIFFQNLGTSIAIVIANTIFSQTLTSVIPRYAPSVSPQAALDAGSGADAVRSLIPAVSKNELAGVLRAYSESLRDVFYFLVGVAALAAFVSLGMGWKDVRSKKHEETIDKAPDEKLGENKAAENA</sequence>
<feature type="transmembrane region" description="Helical" evidence="4">
    <location>
        <begin position="1490"/>
        <end position="1511"/>
    </location>
</feature>
<dbReference type="GO" id="GO:0022857">
    <property type="term" value="F:transmembrane transporter activity"/>
    <property type="evidence" value="ECO:0007669"/>
    <property type="project" value="InterPro"/>
</dbReference>
<evidence type="ECO:0000313" key="6">
    <source>
        <dbReference type="EMBL" id="RAR13826.1"/>
    </source>
</evidence>
<dbReference type="Pfam" id="PF07690">
    <property type="entry name" value="MFS_1"/>
    <property type="match status" value="1"/>
</dbReference>
<dbReference type="EMBL" id="QGDH01000030">
    <property type="protein sequence ID" value="RAR13826.1"/>
    <property type="molecule type" value="Genomic_DNA"/>
</dbReference>
<feature type="transmembrane region" description="Helical" evidence="4">
    <location>
        <begin position="1391"/>
        <end position="1418"/>
    </location>
</feature>
<feature type="transmembrane region" description="Helical" evidence="4">
    <location>
        <begin position="1602"/>
        <end position="1619"/>
    </location>
</feature>
<dbReference type="SUPFAM" id="SSF103473">
    <property type="entry name" value="MFS general substrate transporter"/>
    <property type="match status" value="1"/>
</dbReference>
<evidence type="ECO:0000256" key="1">
    <source>
        <dbReference type="ARBA" id="ARBA00004141"/>
    </source>
</evidence>
<feature type="transmembrane region" description="Helical" evidence="4">
    <location>
        <begin position="1688"/>
        <end position="1712"/>
    </location>
</feature>
<keyword evidence="7" id="KW-1185">Reference proteome</keyword>
<dbReference type="InterPro" id="IPR036259">
    <property type="entry name" value="MFS_trans_sf"/>
</dbReference>
<keyword evidence="4" id="KW-0472">Membrane</keyword>
<dbReference type="GO" id="GO:0005975">
    <property type="term" value="P:carbohydrate metabolic process"/>
    <property type="evidence" value="ECO:0007669"/>
    <property type="project" value="InterPro"/>
</dbReference>
<evidence type="ECO:0000313" key="7">
    <source>
        <dbReference type="Proteomes" id="UP000249619"/>
    </source>
</evidence>
<dbReference type="InterPro" id="IPR011701">
    <property type="entry name" value="MFS"/>
</dbReference>
<feature type="transmembrane region" description="Helical" evidence="4">
    <location>
        <begin position="1523"/>
        <end position="1541"/>
    </location>
</feature>
<feature type="transmembrane region" description="Helical" evidence="4">
    <location>
        <begin position="1324"/>
        <end position="1350"/>
    </location>
</feature>
<evidence type="ECO:0000256" key="2">
    <source>
        <dbReference type="ARBA" id="ARBA00022679"/>
    </source>
</evidence>
<organism evidence="6 7">
    <name type="scientific">Stemphylium lycopersici</name>
    <name type="common">Tomato gray leaf spot disease fungus</name>
    <name type="synonym">Thyrospora lycopersici</name>
    <dbReference type="NCBI Taxonomy" id="183478"/>
    <lineage>
        <taxon>Eukaryota</taxon>
        <taxon>Fungi</taxon>
        <taxon>Dikarya</taxon>
        <taxon>Ascomycota</taxon>
        <taxon>Pezizomycotina</taxon>
        <taxon>Dothideomycetes</taxon>
        <taxon>Pleosporomycetidae</taxon>
        <taxon>Pleosporales</taxon>
        <taxon>Pleosporineae</taxon>
        <taxon>Pleosporaceae</taxon>
        <taxon>Stemphylium</taxon>
    </lineage>
</organism>
<keyword evidence="4" id="KW-1133">Transmembrane helix</keyword>
<protein>
    <submittedName>
        <fullName evidence="6">Sterol glucosyltransferase</fullName>
    </submittedName>
</protein>
<evidence type="ECO:0000256" key="3">
    <source>
        <dbReference type="SAM" id="MobiDB-lite"/>
    </source>
</evidence>
<dbReference type="CDD" id="cd17502">
    <property type="entry name" value="MFS_Azr1_MDR_like"/>
    <property type="match status" value="1"/>
</dbReference>
<feature type="domain" description="Major facilitator superfamily (MFS) profile" evidence="5">
    <location>
        <begin position="1327"/>
        <end position="1791"/>
    </location>
</feature>
<dbReference type="GO" id="GO:0016906">
    <property type="term" value="F:sterol 3-beta-glucosyltransferase activity"/>
    <property type="evidence" value="ECO:0007669"/>
    <property type="project" value="UniProtKB-ARBA"/>
</dbReference>
<dbReference type="GO" id="GO:0016020">
    <property type="term" value="C:membrane"/>
    <property type="evidence" value="ECO:0007669"/>
    <property type="project" value="UniProtKB-SubCell"/>
</dbReference>
<dbReference type="InterPro" id="IPR050426">
    <property type="entry name" value="Glycosyltransferase_28"/>
</dbReference>